<dbReference type="Gene3D" id="3.40.630.30">
    <property type="match status" value="1"/>
</dbReference>
<dbReference type="RefSeq" id="WP_064084655.1">
    <property type="nucleotide sequence ID" value="NZ_LXSF01000012.1"/>
</dbReference>
<proteinExistence type="predicted"/>
<protein>
    <submittedName>
        <fullName evidence="2">GNAT family acetyltransferase</fullName>
    </submittedName>
</protein>
<dbReference type="InterPro" id="IPR000182">
    <property type="entry name" value="GNAT_dom"/>
</dbReference>
<name>A0A1A9RAC0_EIKCO</name>
<feature type="domain" description="N-acetyltransferase" evidence="1">
    <location>
        <begin position="9"/>
        <end position="174"/>
    </location>
</feature>
<dbReference type="Pfam" id="PF13302">
    <property type="entry name" value="Acetyltransf_3"/>
    <property type="match status" value="1"/>
</dbReference>
<organism evidence="2 3">
    <name type="scientific">Eikenella corrodens</name>
    <dbReference type="NCBI Taxonomy" id="539"/>
    <lineage>
        <taxon>Bacteria</taxon>
        <taxon>Pseudomonadati</taxon>
        <taxon>Pseudomonadota</taxon>
        <taxon>Betaproteobacteria</taxon>
        <taxon>Neisseriales</taxon>
        <taxon>Neisseriaceae</taxon>
        <taxon>Eikenella</taxon>
    </lineage>
</organism>
<gene>
    <name evidence="2" type="ORF">A7P85_10605</name>
</gene>
<dbReference type="InterPro" id="IPR016181">
    <property type="entry name" value="Acyl_CoA_acyltransferase"/>
</dbReference>
<evidence type="ECO:0000259" key="1">
    <source>
        <dbReference type="PROSITE" id="PS51186"/>
    </source>
</evidence>
<dbReference type="PANTHER" id="PTHR43792">
    <property type="entry name" value="GNAT FAMILY, PUTATIVE (AFU_ORTHOLOGUE AFUA_3G00765)-RELATED-RELATED"/>
    <property type="match status" value="1"/>
</dbReference>
<dbReference type="PROSITE" id="PS51186">
    <property type="entry name" value="GNAT"/>
    <property type="match status" value="1"/>
</dbReference>
<keyword evidence="2" id="KW-0808">Transferase</keyword>
<dbReference type="SUPFAM" id="SSF55729">
    <property type="entry name" value="Acyl-CoA N-acyltransferases (Nat)"/>
    <property type="match status" value="1"/>
</dbReference>
<comment type="caution">
    <text evidence="2">The sequence shown here is derived from an EMBL/GenBank/DDBJ whole genome shotgun (WGS) entry which is preliminary data.</text>
</comment>
<dbReference type="AlphaFoldDB" id="A0A1A9RAC0"/>
<evidence type="ECO:0000313" key="3">
    <source>
        <dbReference type="Proteomes" id="UP000078003"/>
    </source>
</evidence>
<dbReference type="Proteomes" id="UP000078003">
    <property type="component" value="Unassembled WGS sequence"/>
</dbReference>
<dbReference type="EMBL" id="LXSF01000012">
    <property type="protein sequence ID" value="OAM15605.1"/>
    <property type="molecule type" value="Genomic_DNA"/>
</dbReference>
<sequence>METLHTARLILRPWMLADAAALYAQAQNPKIGAMCGWLPHKSVAESREIIEHILLKPHSFAICLADNQLIGSIGLLFPTDSNLPLAAGEAEIGYWLGESFWGKGYATEALQAMIAYSFEKLRLTRLLAGAYQENIPSQKVLEKCGFRHRQTIEHFFSKLTGETHTALLYALTAAPIFR</sequence>
<accession>A0A1A9RAC0</accession>
<dbReference type="InterPro" id="IPR051531">
    <property type="entry name" value="N-acetyltransferase"/>
</dbReference>
<dbReference type="GO" id="GO:0016747">
    <property type="term" value="F:acyltransferase activity, transferring groups other than amino-acyl groups"/>
    <property type="evidence" value="ECO:0007669"/>
    <property type="project" value="InterPro"/>
</dbReference>
<evidence type="ECO:0000313" key="2">
    <source>
        <dbReference type="EMBL" id="OAM15605.1"/>
    </source>
</evidence>
<reference evidence="3" key="1">
    <citation type="submission" date="2016-05" db="EMBL/GenBank/DDBJ databases">
        <title>Draft genome of Corynebacterium afermentans subsp. afermentans LCDC 88199T.</title>
        <authorList>
            <person name="Bernier A.-M."/>
            <person name="Bernard K."/>
        </authorList>
    </citation>
    <scope>NUCLEOTIDE SEQUENCE [LARGE SCALE GENOMIC DNA]</scope>
    <source>
        <strain evidence="3">NML01-0328</strain>
    </source>
</reference>